<feature type="domain" description="TNase-like" evidence="1">
    <location>
        <begin position="36"/>
        <end position="114"/>
    </location>
</feature>
<comment type="caution">
    <text evidence="2">The sequence shown here is derived from an EMBL/GenBank/DDBJ whole genome shotgun (WGS) entry which is preliminary data.</text>
</comment>
<dbReference type="SUPFAM" id="SSF50199">
    <property type="entry name" value="Staphylococcal nuclease"/>
    <property type="match status" value="1"/>
</dbReference>
<evidence type="ECO:0000313" key="3">
    <source>
        <dbReference type="Proteomes" id="UP000197361"/>
    </source>
</evidence>
<accession>A0A246JTA6</accession>
<keyword evidence="3" id="KW-1185">Reference proteome</keyword>
<dbReference type="Pfam" id="PF00565">
    <property type="entry name" value="SNase"/>
    <property type="match status" value="1"/>
</dbReference>
<gene>
    <name evidence="2" type="ORF">CDQ92_13830</name>
</gene>
<sequence length="121" mass="12815">MAVAALAPSPGEGASDISCSSIFVVDGDTFRCDGKRIRLQGIDAPELDGHCRPGRQCTPGDPIASTDNLEGLMARGTTRCNQTDTDRYGRIVARCTSKGVDLSCEQVRSGHAVLRYAPISC</sequence>
<name>A0A246JTA6_9SPHN</name>
<dbReference type="AlphaFoldDB" id="A0A246JTA6"/>
<evidence type="ECO:0000259" key="1">
    <source>
        <dbReference type="Pfam" id="PF00565"/>
    </source>
</evidence>
<proteinExistence type="predicted"/>
<dbReference type="InterPro" id="IPR035437">
    <property type="entry name" value="SNase_OB-fold_sf"/>
</dbReference>
<dbReference type="Proteomes" id="UP000197361">
    <property type="component" value="Unassembled WGS sequence"/>
</dbReference>
<dbReference type="Gene3D" id="2.40.50.90">
    <property type="match status" value="1"/>
</dbReference>
<reference evidence="2 3" key="1">
    <citation type="journal article" date="2010" name="Int. J. Syst. Evol. Microbiol.">
        <title>Sphingopyxis bauzanensis sp. nov., a psychrophilic bacterium isolated from soil.</title>
        <authorList>
            <person name="Zhang D.C."/>
            <person name="Liu H.C."/>
            <person name="Xin Y.H."/>
            <person name="Zhou Y.G."/>
            <person name="Schinner F."/>
            <person name="Margesin R."/>
        </authorList>
    </citation>
    <scope>NUCLEOTIDE SEQUENCE [LARGE SCALE GENOMIC DNA]</scope>
    <source>
        <strain evidence="2 3">DSM 22271</strain>
    </source>
</reference>
<dbReference type="EMBL" id="NISK01000003">
    <property type="protein sequence ID" value="OWQ96173.1"/>
    <property type="molecule type" value="Genomic_DNA"/>
</dbReference>
<organism evidence="2 3">
    <name type="scientific">Sphingopyxis bauzanensis</name>
    <dbReference type="NCBI Taxonomy" id="651663"/>
    <lineage>
        <taxon>Bacteria</taxon>
        <taxon>Pseudomonadati</taxon>
        <taxon>Pseudomonadota</taxon>
        <taxon>Alphaproteobacteria</taxon>
        <taxon>Sphingomonadales</taxon>
        <taxon>Sphingomonadaceae</taxon>
        <taxon>Sphingopyxis</taxon>
    </lineage>
</organism>
<protein>
    <submittedName>
        <fullName evidence="2">Nuclease</fullName>
    </submittedName>
</protein>
<dbReference type="InterPro" id="IPR016071">
    <property type="entry name" value="Staphylococal_nuclease_OB-fold"/>
</dbReference>
<dbReference type="OrthoDB" id="7206106at2"/>
<evidence type="ECO:0000313" key="2">
    <source>
        <dbReference type="EMBL" id="OWQ96173.1"/>
    </source>
</evidence>